<reference evidence="7" key="1">
    <citation type="submission" date="2022-07" db="EMBL/GenBank/DDBJ databases">
        <title>Genome analysis of Parmales, a sister group of diatoms, reveals the evolutionary specialization of diatoms from phago-mixotrophs to photoautotrophs.</title>
        <authorList>
            <person name="Ban H."/>
            <person name="Sato S."/>
            <person name="Yoshikawa S."/>
            <person name="Kazumasa Y."/>
            <person name="Nakamura Y."/>
            <person name="Ichinomiya M."/>
            <person name="Saitoh K."/>
            <person name="Sato N."/>
            <person name="Blanc-Mathieu R."/>
            <person name="Endo H."/>
            <person name="Kuwata A."/>
            <person name="Ogata H."/>
        </authorList>
    </citation>
    <scope>NUCLEOTIDE SEQUENCE</scope>
</reference>
<dbReference type="PANTHER" id="PTHR14155:SF627">
    <property type="entry name" value="OS06G0192800 PROTEIN"/>
    <property type="match status" value="1"/>
</dbReference>
<evidence type="ECO:0000256" key="1">
    <source>
        <dbReference type="ARBA" id="ARBA00022723"/>
    </source>
</evidence>
<protein>
    <recommendedName>
        <fullName evidence="6">RING-type domain-containing protein</fullName>
    </recommendedName>
</protein>
<dbReference type="PROSITE" id="PS50089">
    <property type="entry name" value="ZF_RING_2"/>
    <property type="match status" value="1"/>
</dbReference>
<accession>A0A9W7FZL5</accession>
<feature type="domain" description="RING-type" evidence="6">
    <location>
        <begin position="215"/>
        <end position="258"/>
    </location>
</feature>
<dbReference type="InterPro" id="IPR001841">
    <property type="entry name" value="Znf_RING"/>
</dbReference>
<dbReference type="PANTHER" id="PTHR14155">
    <property type="entry name" value="RING FINGER DOMAIN-CONTAINING"/>
    <property type="match status" value="1"/>
</dbReference>
<evidence type="ECO:0000256" key="4">
    <source>
        <dbReference type="PROSITE-ProRule" id="PRU00175"/>
    </source>
</evidence>
<dbReference type="Gene3D" id="3.30.40.10">
    <property type="entry name" value="Zinc/RING finger domain, C3HC4 (zinc finger)"/>
    <property type="match status" value="1"/>
</dbReference>
<evidence type="ECO:0000256" key="2">
    <source>
        <dbReference type="ARBA" id="ARBA00022771"/>
    </source>
</evidence>
<sequence length="351" mass="38927">MGCKHSVSVPMELHDSYLNERRVTSERNNARDYGNPRIHERDQQQQQQSRSSNYEVDMQRAIHMSLATSNNNDTTNFSSLLHNSTLLEKDLDMLRVYDHKTPPQPSQKKSPESAKTSSPIGGGRNASPSFSPTALFGLLQRKVPKTGLTSDVVALGHCGKKKTKADDGVVRKVKRSGSEDTVCLDVDNEKDVDENDTSEAVSQCSSEMEPEELECSICWESIKDGDKMLSLPGCSHVYHKECIGQWLVNKSSLCPMCRNDIGPYCRGEKVMAAKFSVELKPAEIIQRMSSGKYEWRKLMGGDDEENMIVVISEKDKIVAALAKKPKGNARARKRSVGGNKRVTPVHVVGSA</sequence>
<evidence type="ECO:0000313" key="7">
    <source>
        <dbReference type="EMBL" id="GMI26356.1"/>
    </source>
</evidence>
<dbReference type="EMBL" id="BRXZ01007273">
    <property type="protein sequence ID" value="GMI26356.1"/>
    <property type="molecule type" value="Genomic_DNA"/>
</dbReference>
<dbReference type="GO" id="GO:0008270">
    <property type="term" value="F:zinc ion binding"/>
    <property type="evidence" value="ECO:0007669"/>
    <property type="project" value="UniProtKB-KW"/>
</dbReference>
<dbReference type="SMART" id="SM00184">
    <property type="entry name" value="RING"/>
    <property type="match status" value="1"/>
</dbReference>
<dbReference type="InterPro" id="IPR053238">
    <property type="entry name" value="RING-H2_zinc_finger"/>
</dbReference>
<feature type="compositionally biased region" description="Basic and acidic residues" evidence="5">
    <location>
        <begin position="18"/>
        <end position="30"/>
    </location>
</feature>
<keyword evidence="2 4" id="KW-0863">Zinc-finger</keyword>
<name>A0A9W7FZL5_9STRA</name>
<keyword evidence="1" id="KW-0479">Metal-binding</keyword>
<feature type="region of interest" description="Disordered" evidence="5">
    <location>
        <begin position="98"/>
        <end position="129"/>
    </location>
</feature>
<proteinExistence type="predicted"/>
<dbReference type="Pfam" id="PF13639">
    <property type="entry name" value="zf-RING_2"/>
    <property type="match status" value="1"/>
</dbReference>
<gene>
    <name evidence="7" type="ORF">TrRE_jg13537</name>
</gene>
<evidence type="ECO:0000256" key="5">
    <source>
        <dbReference type="SAM" id="MobiDB-lite"/>
    </source>
</evidence>
<evidence type="ECO:0000256" key="3">
    <source>
        <dbReference type="ARBA" id="ARBA00022833"/>
    </source>
</evidence>
<feature type="region of interest" description="Disordered" evidence="5">
    <location>
        <begin position="18"/>
        <end position="55"/>
    </location>
</feature>
<comment type="caution">
    <text evidence="7">The sequence shown here is derived from an EMBL/GenBank/DDBJ whole genome shotgun (WGS) entry which is preliminary data.</text>
</comment>
<dbReference type="SUPFAM" id="SSF57850">
    <property type="entry name" value="RING/U-box"/>
    <property type="match status" value="1"/>
</dbReference>
<evidence type="ECO:0000259" key="6">
    <source>
        <dbReference type="PROSITE" id="PS50089"/>
    </source>
</evidence>
<dbReference type="Proteomes" id="UP001165082">
    <property type="component" value="Unassembled WGS sequence"/>
</dbReference>
<dbReference type="InterPro" id="IPR013083">
    <property type="entry name" value="Znf_RING/FYVE/PHD"/>
</dbReference>
<dbReference type="AlphaFoldDB" id="A0A9W7FZL5"/>
<keyword evidence="8" id="KW-1185">Reference proteome</keyword>
<evidence type="ECO:0000313" key="8">
    <source>
        <dbReference type="Proteomes" id="UP001165082"/>
    </source>
</evidence>
<dbReference type="OrthoDB" id="8062037at2759"/>
<keyword evidence="3" id="KW-0862">Zinc</keyword>
<organism evidence="7 8">
    <name type="scientific">Triparma retinervis</name>
    <dbReference type="NCBI Taxonomy" id="2557542"/>
    <lineage>
        <taxon>Eukaryota</taxon>
        <taxon>Sar</taxon>
        <taxon>Stramenopiles</taxon>
        <taxon>Ochrophyta</taxon>
        <taxon>Bolidophyceae</taxon>
        <taxon>Parmales</taxon>
        <taxon>Triparmaceae</taxon>
        <taxon>Triparma</taxon>
    </lineage>
</organism>